<dbReference type="Pfam" id="PF17864">
    <property type="entry name" value="AAA_lid_4"/>
    <property type="match status" value="1"/>
</dbReference>
<dbReference type="PANTHER" id="PTHR42848:SF1">
    <property type="entry name" value="HOLLIDAY JUNCTION BRANCH MIGRATION COMPLEX SUBUNIT RUVB"/>
    <property type="match status" value="1"/>
</dbReference>
<feature type="non-terminal residue" evidence="3">
    <location>
        <position position="1"/>
    </location>
</feature>
<dbReference type="GO" id="GO:0009378">
    <property type="term" value="F:four-way junction helicase activity"/>
    <property type="evidence" value="ECO:0007669"/>
    <property type="project" value="InterPro"/>
</dbReference>
<dbReference type="SUPFAM" id="SSF52540">
    <property type="entry name" value="P-loop containing nucleoside triphosphate hydrolases"/>
    <property type="match status" value="1"/>
</dbReference>
<dbReference type="InterPro" id="IPR004605">
    <property type="entry name" value="DNA_helicase_Holl-junc_RuvB"/>
</dbReference>
<dbReference type="Pfam" id="PF05491">
    <property type="entry name" value="WHD_RuvB"/>
    <property type="match status" value="1"/>
</dbReference>
<keyword evidence="3" id="KW-0378">Hydrolase</keyword>
<dbReference type="SUPFAM" id="SSF46785">
    <property type="entry name" value="Winged helix' DNA-binding domain"/>
    <property type="match status" value="1"/>
</dbReference>
<organism evidence="3 4">
    <name type="scientific">Abiotrophia defectiva</name>
    <name type="common">Streptococcus defectivus</name>
    <dbReference type="NCBI Taxonomy" id="46125"/>
    <lineage>
        <taxon>Bacteria</taxon>
        <taxon>Bacillati</taxon>
        <taxon>Bacillota</taxon>
        <taxon>Bacilli</taxon>
        <taxon>Lactobacillales</taxon>
        <taxon>Aerococcaceae</taxon>
        <taxon>Abiotrophia</taxon>
    </lineage>
</organism>
<protein>
    <submittedName>
        <fullName evidence="3">Holliday junction branch migration DNA helicase RuvB</fullName>
    </submittedName>
</protein>
<evidence type="ECO:0000313" key="3">
    <source>
        <dbReference type="EMBL" id="MBF0934930.1"/>
    </source>
</evidence>
<dbReference type="InterPro" id="IPR027417">
    <property type="entry name" value="P-loop_NTPase"/>
</dbReference>
<dbReference type="PANTHER" id="PTHR42848">
    <property type="match status" value="1"/>
</dbReference>
<dbReference type="HAMAP" id="MF_00016">
    <property type="entry name" value="DNA_HJ_migration_RuvB"/>
    <property type="match status" value="1"/>
</dbReference>
<dbReference type="InterPro" id="IPR008823">
    <property type="entry name" value="RuvB_wg_C"/>
</dbReference>
<evidence type="ECO:0000259" key="1">
    <source>
        <dbReference type="Pfam" id="PF05491"/>
    </source>
</evidence>
<dbReference type="InterPro" id="IPR036390">
    <property type="entry name" value="WH_DNA-bd_sf"/>
</dbReference>
<keyword evidence="3" id="KW-0067">ATP-binding</keyword>
<accession>A0A929MRF8</accession>
<dbReference type="Gene3D" id="1.10.10.10">
    <property type="entry name" value="Winged helix-like DNA-binding domain superfamily/Winged helix DNA-binding domain"/>
    <property type="match status" value="1"/>
</dbReference>
<dbReference type="Gene3D" id="1.10.8.60">
    <property type="match status" value="1"/>
</dbReference>
<reference evidence="3" key="1">
    <citation type="submission" date="2020-04" db="EMBL/GenBank/DDBJ databases">
        <title>Deep metagenomics examines the oral microbiome during advanced dental caries in children, revealing novel taxa and co-occurrences with host molecules.</title>
        <authorList>
            <person name="Baker J.L."/>
            <person name="Morton J.T."/>
            <person name="Dinis M."/>
            <person name="Alvarez R."/>
            <person name="Tran N.C."/>
            <person name="Knight R."/>
            <person name="Edlund A."/>
        </authorList>
    </citation>
    <scope>NUCLEOTIDE SEQUENCE</scope>
    <source>
        <strain evidence="3">JCVI_23_bin.16</strain>
    </source>
</reference>
<keyword evidence="3" id="KW-0347">Helicase</keyword>
<feature type="domain" description="RuvB AAA lid" evidence="2">
    <location>
        <begin position="10"/>
        <end position="83"/>
    </location>
</feature>
<dbReference type="InterPro" id="IPR041445">
    <property type="entry name" value="AAA_lid_4"/>
</dbReference>
<dbReference type="Proteomes" id="UP000757900">
    <property type="component" value="Unassembled WGS sequence"/>
</dbReference>
<dbReference type="GO" id="GO:0006281">
    <property type="term" value="P:DNA repair"/>
    <property type="evidence" value="ECO:0007669"/>
    <property type="project" value="InterPro"/>
</dbReference>
<dbReference type="GO" id="GO:0005524">
    <property type="term" value="F:ATP binding"/>
    <property type="evidence" value="ECO:0007669"/>
    <property type="project" value="InterPro"/>
</dbReference>
<evidence type="ECO:0000259" key="2">
    <source>
        <dbReference type="Pfam" id="PF17864"/>
    </source>
</evidence>
<evidence type="ECO:0000313" key="4">
    <source>
        <dbReference type="Proteomes" id="UP000757900"/>
    </source>
</evidence>
<sequence length="168" mass="18929">FGIVSHMQFYTPDELALIVERSADVFETRIDSEGAREISLRSRGTPRIANRILKRVRDFAQVKGQGVVDLRMAQTALEVLEIDQYGLDAIDRKILSCLIEFYGGGPVGLNTLAVNIGEDTETLEDMYEPYLVQNGFIQRTPRGRQATALAYEHLGYAYSNPDDREKVE</sequence>
<dbReference type="AlphaFoldDB" id="A0A929MRF8"/>
<dbReference type="InterPro" id="IPR036388">
    <property type="entry name" value="WH-like_DNA-bd_sf"/>
</dbReference>
<comment type="caution">
    <text evidence="3">The sequence shown here is derived from an EMBL/GenBank/DDBJ whole genome shotgun (WGS) entry which is preliminary data.</text>
</comment>
<gene>
    <name evidence="3" type="ORF">HXK00_04710</name>
</gene>
<keyword evidence="3" id="KW-0547">Nucleotide-binding</keyword>
<dbReference type="GO" id="GO:0006310">
    <property type="term" value="P:DNA recombination"/>
    <property type="evidence" value="ECO:0007669"/>
    <property type="project" value="InterPro"/>
</dbReference>
<dbReference type="EMBL" id="JABZFV010000093">
    <property type="protein sequence ID" value="MBF0934930.1"/>
    <property type="molecule type" value="Genomic_DNA"/>
</dbReference>
<name>A0A929MRF8_ABIDE</name>
<dbReference type="GO" id="GO:0003677">
    <property type="term" value="F:DNA binding"/>
    <property type="evidence" value="ECO:0007669"/>
    <property type="project" value="InterPro"/>
</dbReference>
<feature type="domain" description="RuvB winged helix C-terminal" evidence="1">
    <location>
        <begin position="84"/>
        <end position="154"/>
    </location>
</feature>
<proteinExistence type="inferred from homology"/>